<dbReference type="PROSITE" id="PS00134">
    <property type="entry name" value="TRYPSIN_HIS"/>
    <property type="match status" value="1"/>
</dbReference>
<dbReference type="OrthoDB" id="5121599at2"/>
<evidence type="ECO:0000313" key="4">
    <source>
        <dbReference type="Proteomes" id="UP000318297"/>
    </source>
</evidence>
<gene>
    <name evidence="3" type="ORF">BKA23_1270</name>
</gene>
<accession>A0A561EA39</accession>
<proteinExistence type="predicted"/>
<dbReference type="EMBL" id="VIVQ01000001">
    <property type="protein sequence ID" value="TWE12461.1"/>
    <property type="molecule type" value="Genomic_DNA"/>
</dbReference>
<dbReference type="AlphaFoldDB" id="A0A561EA39"/>
<dbReference type="Proteomes" id="UP000318297">
    <property type="component" value="Unassembled WGS sequence"/>
</dbReference>
<dbReference type="InterPro" id="IPR043504">
    <property type="entry name" value="Peptidase_S1_PA_chymotrypsin"/>
</dbReference>
<dbReference type="GO" id="GO:0004252">
    <property type="term" value="F:serine-type endopeptidase activity"/>
    <property type="evidence" value="ECO:0007669"/>
    <property type="project" value="InterPro"/>
</dbReference>
<comment type="caution">
    <text evidence="3">The sequence shown here is derived from an EMBL/GenBank/DDBJ whole genome shotgun (WGS) entry which is preliminary data.</text>
</comment>
<feature type="signal peptide" evidence="1">
    <location>
        <begin position="1"/>
        <end position="24"/>
    </location>
</feature>
<evidence type="ECO:0000256" key="1">
    <source>
        <dbReference type="SAM" id="SignalP"/>
    </source>
</evidence>
<dbReference type="InterPro" id="IPR018114">
    <property type="entry name" value="TRYPSIN_HIS"/>
</dbReference>
<dbReference type="GO" id="GO:0006508">
    <property type="term" value="P:proteolysis"/>
    <property type="evidence" value="ECO:0007669"/>
    <property type="project" value="InterPro"/>
</dbReference>
<protein>
    <submittedName>
        <fullName evidence="3">V8-like Glu-specific endopeptidase</fullName>
    </submittedName>
</protein>
<dbReference type="Gene3D" id="2.40.10.10">
    <property type="entry name" value="Trypsin-like serine proteases"/>
    <property type="match status" value="2"/>
</dbReference>
<dbReference type="SUPFAM" id="SSF50494">
    <property type="entry name" value="Trypsin-like serine proteases"/>
    <property type="match status" value="1"/>
</dbReference>
<dbReference type="RefSeq" id="WP_145226495.1">
    <property type="nucleotide sequence ID" value="NZ_VIVQ01000001.1"/>
</dbReference>
<dbReference type="InterPro" id="IPR009003">
    <property type="entry name" value="Peptidase_S1_PA"/>
</dbReference>
<organism evidence="3 4">
    <name type="scientific">Rudaeicoccus suwonensis</name>
    <dbReference type="NCBI Taxonomy" id="657409"/>
    <lineage>
        <taxon>Bacteria</taxon>
        <taxon>Bacillati</taxon>
        <taxon>Actinomycetota</taxon>
        <taxon>Actinomycetes</taxon>
        <taxon>Micrococcales</taxon>
        <taxon>Dermacoccaceae</taxon>
        <taxon>Rudaeicoccus</taxon>
    </lineage>
</organism>
<evidence type="ECO:0000313" key="3">
    <source>
        <dbReference type="EMBL" id="TWE12461.1"/>
    </source>
</evidence>
<name>A0A561EA39_9MICO</name>
<feature type="domain" description="Peptidase S1" evidence="2">
    <location>
        <begin position="34"/>
        <end position="242"/>
    </location>
</feature>
<keyword evidence="4" id="KW-1185">Reference proteome</keyword>
<evidence type="ECO:0000259" key="2">
    <source>
        <dbReference type="PROSITE" id="PS50240"/>
    </source>
</evidence>
<feature type="chain" id="PRO_5038581023" evidence="1">
    <location>
        <begin position="25"/>
        <end position="268"/>
    </location>
</feature>
<keyword evidence="1" id="KW-0732">Signal</keyword>
<sequence>MRPFKKFSPARLALVSLTTIVVTAFGTAAAYADAAGAPPGTPTATQSAGSPFVGALFPPGSPDHACTGTVISSPAGDLVMTAAHCVSGTVAGWTFAPDWSQGSTPEGVWTVTAAYALRGWRDHGNTQQDVAILKVAPQKINGTWRTLQSVAGAATVGWAPRTGQQIDDIAYNDGAQTAVSCTVPTYWTAGYPSFNCHGYVNGSSGSPWLVWHGNKESVVGVIGGLHQGGCYEYTSYSSRFSWDVQRLIQRAIWSRKGDVLPVAGSDGC</sequence>
<dbReference type="Pfam" id="PF00089">
    <property type="entry name" value="Trypsin"/>
    <property type="match status" value="1"/>
</dbReference>
<dbReference type="PROSITE" id="PS50240">
    <property type="entry name" value="TRYPSIN_DOM"/>
    <property type="match status" value="1"/>
</dbReference>
<reference evidence="3 4" key="1">
    <citation type="submission" date="2019-06" db="EMBL/GenBank/DDBJ databases">
        <title>Sequencing the genomes of 1000 actinobacteria strains.</title>
        <authorList>
            <person name="Klenk H.-P."/>
        </authorList>
    </citation>
    <scope>NUCLEOTIDE SEQUENCE [LARGE SCALE GENOMIC DNA]</scope>
    <source>
        <strain evidence="3 4">DSM 19560</strain>
    </source>
</reference>
<dbReference type="InterPro" id="IPR001254">
    <property type="entry name" value="Trypsin_dom"/>
</dbReference>